<evidence type="ECO:0000313" key="3">
    <source>
        <dbReference type="Proteomes" id="UP000663637"/>
    </source>
</evidence>
<keyword evidence="1" id="KW-1133">Transmembrane helix</keyword>
<keyword evidence="1" id="KW-0472">Membrane</keyword>
<dbReference type="EMBL" id="CP061510">
    <property type="protein sequence ID" value="QSB43450.1"/>
    <property type="molecule type" value="Genomic_DNA"/>
</dbReference>
<reference evidence="2 3" key="1">
    <citation type="submission" date="2020-09" db="EMBL/GenBank/DDBJ databases">
        <title>Complete genome sequence of altererythrobacter flavus SS-21NJ, isolated from Dongying oil sludge in Shandong province.</title>
        <authorList>
            <person name="Sun S."/>
            <person name="Zhang Z."/>
        </authorList>
    </citation>
    <scope>NUCLEOTIDE SEQUENCE [LARGE SCALE GENOMIC DNA]</scope>
    <source>
        <strain evidence="2 3">SS-21NJ</strain>
    </source>
</reference>
<sequence>MIFLSAARETPLAAHSLYRKKMNACRSNRLTTGTKQEHISTTAERKPFRSVIDTLSTGYPQHCGPARKNAMIASLLTILFAASATFAAIILIDGFLRGRSAWHRLHAELKTADAWQVAVVRLEQQVQIDLNNQSTQPVRAIMGNTGRMVRRGTRVIRQAQHRAAA</sequence>
<evidence type="ECO:0000256" key="1">
    <source>
        <dbReference type="SAM" id="Phobius"/>
    </source>
</evidence>
<proteinExistence type="predicted"/>
<organism evidence="2 3">
    <name type="scientific">Tsuneonella flava</name>
    <dbReference type="NCBI Taxonomy" id="2055955"/>
    <lineage>
        <taxon>Bacteria</taxon>
        <taxon>Pseudomonadati</taxon>
        <taxon>Pseudomonadota</taxon>
        <taxon>Alphaproteobacteria</taxon>
        <taxon>Sphingomonadales</taxon>
        <taxon>Erythrobacteraceae</taxon>
        <taxon>Tsuneonella</taxon>
    </lineage>
</organism>
<dbReference type="Proteomes" id="UP000663637">
    <property type="component" value="Chromosome"/>
</dbReference>
<feature type="transmembrane region" description="Helical" evidence="1">
    <location>
        <begin position="70"/>
        <end position="96"/>
    </location>
</feature>
<keyword evidence="3" id="KW-1185">Reference proteome</keyword>
<accession>A0ABX7KAB5</accession>
<evidence type="ECO:0000313" key="2">
    <source>
        <dbReference type="EMBL" id="QSB43450.1"/>
    </source>
</evidence>
<protein>
    <submittedName>
        <fullName evidence="2">Uncharacterized protein</fullName>
    </submittedName>
</protein>
<keyword evidence="1" id="KW-0812">Transmembrane</keyword>
<gene>
    <name evidence="2" type="ORF">IDJ81_08560</name>
</gene>
<dbReference type="RefSeq" id="WP_205440835.1">
    <property type="nucleotide sequence ID" value="NZ_CP061510.1"/>
</dbReference>
<name>A0ABX7KAB5_9SPHN</name>